<dbReference type="GO" id="GO:0005886">
    <property type="term" value="C:plasma membrane"/>
    <property type="evidence" value="ECO:0007669"/>
    <property type="project" value="TreeGrafter"/>
</dbReference>
<evidence type="ECO:0000313" key="5">
    <source>
        <dbReference type="EMBL" id="SEM98127.1"/>
    </source>
</evidence>
<keyword evidence="3" id="KW-1133">Transmembrane helix</keyword>
<keyword evidence="1" id="KW-0175">Coiled coil</keyword>
<feature type="region of interest" description="Disordered" evidence="2">
    <location>
        <begin position="1"/>
        <end position="33"/>
    </location>
</feature>
<feature type="coiled-coil region" evidence="1">
    <location>
        <begin position="308"/>
        <end position="342"/>
    </location>
</feature>
<sequence>MYDSNPRSQAFRSPTARHHRIARPSEAAATMPAPEAKLLGVIERALEQQRASRDAVPEAPPLVSRIETILGKRLEAANDVGAAAADPLPAAPASEVTGSTKAAASLNQATRAVGKGAPKSRRLKPLAMVGLICALGAASGSLIPAQPTRYSARGILAVKGAGESRTAVTRATEKRLSSSPTMAATVAALQLDRDPEFSGVSSDALAVAIDLLSTDGAAADPVSRAQASLVSAISTATDPHAGTIDFKVTTGSAEKSARIAGYLASVVTGSGAATGPAEGGSLQKADDAAQLELESFTQKSGEGNVKVAALLQQQIGSIDAELKAAEQRIVAAQEKAGRLKVAKVADVLAGTLDADLMSPTLIDRRDSYVAAHLSLSQLSADLGPRHPRLQAQQAEVDGLQDAIGEDLGRLLRDANDEMKSATVDKRQLSDRRNALIAQSKDTGVDLAKLTELRDKASAARLRLEAAITTGAVAPGIGSVQLQKSVQIAAVPADQRWLAPLLGALAGLAFGLAVVSARARSTLAASARKEPSLRTPAPEPNVGTPSTAEPAKGPRDVDIIRAELATMRDRLRTRSIAS</sequence>
<feature type="compositionally biased region" description="Polar residues" evidence="2">
    <location>
        <begin position="1"/>
        <end position="12"/>
    </location>
</feature>
<keyword evidence="3" id="KW-0472">Membrane</keyword>
<gene>
    <name evidence="4" type="ORF">RTCCBAU85039_0734</name>
    <name evidence="5" type="ORF">SAMN05216228_1001286</name>
</gene>
<feature type="coiled-coil region" evidence="1">
    <location>
        <begin position="411"/>
        <end position="466"/>
    </location>
</feature>
<dbReference type="PANTHER" id="PTHR32309:SF13">
    <property type="entry name" value="FERRIC ENTEROBACTIN TRANSPORT PROTEIN FEPE"/>
    <property type="match status" value="1"/>
</dbReference>
<dbReference type="RefSeq" id="WP_072370904.1">
    <property type="nucleotide sequence ID" value="NZ_FNXB01000003.1"/>
</dbReference>
<dbReference type="OrthoDB" id="8404455at2"/>
<reference evidence="6" key="2">
    <citation type="submission" date="2016-10" db="EMBL/GenBank/DDBJ databases">
        <authorList>
            <person name="Wibberg D."/>
        </authorList>
    </citation>
    <scope>NUCLEOTIDE SEQUENCE [LARGE SCALE GENOMIC DNA]</scope>
</reference>
<dbReference type="InterPro" id="IPR050445">
    <property type="entry name" value="Bact_polysacc_biosynth/exp"/>
</dbReference>
<evidence type="ECO:0000256" key="3">
    <source>
        <dbReference type="SAM" id="Phobius"/>
    </source>
</evidence>
<dbReference type="Proteomes" id="UP000198939">
    <property type="component" value="Unassembled WGS sequence"/>
</dbReference>
<keyword evidence="7" id="KW-1185">Reference proteome</keyword>
<evidence type="ECO:0000313" key="4">
    <source>
        <dbReference type="EMBL" id="SEH49858.1"/>
    </source>
</evidence>
<keyword evidence="3" id="KW-0812">Transmembrane</keyword>
<evidence type="ECO:0000256" key="1">
    <source>
        <dbReference type="SAM" id="Coils"/>
    </source>
</evidence>
<dbReference type="GO" id="GO:0004713">
    <property type="term" value="F:protein tyrosine kinase activity"/>
    <property type="evidence" value="ECO:0007669"/>
    <property type="project" value="TreeGrafter"/>
</dbReference>
<evidence type="ECO:0000313" key="6">
    <source>
        <dbReference type="Proteomes" id="UP000183063"/>
    </source>
</evidence>
<evidence type="ECO:0000256" key="2">
    <source>
        <dbReference type="SAM" id="MobiDB-lite"/>
    </source>
</evidence>
<evidence type="ECO:0000313" key="7">
    <source>
        <dbReference type="Proteomes" id="UP000198939"/>
    </source>
</evidence>
<reference evidence="4" key="1">
    <citation type="submission" date="2016-10" db="EMBL/GenBank/DDBJ databases">
        <authorList>
            <person name="de Groot N.N."/>
        </authorList>
    </citation>
    <scope>NUCLEOTIDE SEQUENCE [LARGE SCALE GENOMIC DNA]</scope>
    <source>
        <strain evidence="4">CCBAU85039</strain>
    </source>
</reference>
<reference evidence="5 7" key="3">
    <citation type="submission" date="2016-10" db="EMBL/GenBank/DDBJ databases">
        <authorList>
            <person name="Varghese N."/>
            <person name="Submissions S."/>
        </authorList>
    </citation>
    <scope>NUCLEOTIDE SEQUENCE [LARGE SCALE GENOMIC DNA]</scope>
    <source>
        <strain evidence="5 7">CGMCC 1.7071</strain>
    </source>
</reference>
<name>A0A1H8CVD9_9HYPH</name>
<proteinExistence type="predicted"/>
<protein>
    <submittedName>
        <fullName evidence="5">Uncharacterized protein involved in exopolysaccharide biosynthesis</fullName>
    </submittedName>
</protein>
<feature type="transmembrane region" description="Helical" evidence="3">
    <location>
        <begin position="496"/>
        <end position="518"/>
    </location>
</feature>
<dbReference type="PANTHER" id="PTHR32309">
    <property type="entry name" value="TYROSINE-PROTEIN KINASE"/>
    <property type="match status" value="1"/>
</dbReference>
<organism evidence="4 6">
    <name type="scientific">Rhizobium tibeticum</name>
    <dbReference type="NCBI Taxonomy" id="501024"/>
    <lineage>
        <taxon>Bacteria</taxon>
        <taxon>Pseudomonadati</taxon>
        <taxon>Pseudomonadota</taxon>
        <taxon>Alphaproteobacteria</taxon>
        <taxon>Hyphomicrobiales</taxon>
        <taxon>Rhizobiaceae</taxon>
        <taxon>Rhizobium/Agrobacterium group</taxon>
        <taxon>Rhizobium</taxon>
    </lineage>
</organism>
<dbReference type="Proteomes" id="UP000183063">
    <property type="component" value="Unassembled WGS sequence"/>
</dbReference>
<dbReference type="EMBL" id="FNXB01000003">
    <property type="protein sequence ID" value="SEH49858.1"/>
    <property type="molecule type" value="Genomic_DNA"/>
</dbReference>
<dbReference type="EMBL" id="FOCV01000001">
    <property type="protein sequence ID" value="SEM98127.1"/>
    <property type="molecule type" value="Genomic_DNA"/>
</dbReference>
<dbReference type="STRING" id="501024.RTCCBAU85039_0734"/>
<dbReference type="AlphaFoldDB" id="A0A1H8CVD9"/>
<feature type="region of interest" description="Disordered" evidence="2">
    <location>
        <begin position="524"/>
        <end position="556"/>
    </location>
</feature>
<accession>A0A1H8CVD9</accession>